<organism evidence="1">
    <name type="scientific">Mycobacterium xenopi 4042</name>
    <dbReference type="NCBI Taxonomy" id="1299334"/>
    <lineage>
        <taxon>Bacteria</taxon>
        <taxon>Bacillati</taxon>
        <taxon>Actinomycetota</taxon>
        <taxon>Actinomycetes</taxon>
        <taxon>Mycobacteriales</taxon>
        <taxon>Mycobacteriaceae</taxon>
        <taxon>Mycobacterium</taxon>
    </lineage>
</organism>
<evidence type="ECO:0000313" key="1">
    <source>
        <dbReference type="EMBL" id="EUA33070.1"/>
    </source>
</evidence>
<accession>X8AQH5</accession>
<sequence length="45" mass="4761">MIAVWSPNTAISPCRRSEGLMAALKVVISGRRGEMGTSVSSNELP</sequence>
<proteinExistence type="predicted"/>
<dbReference type="EMBL" id="JAOB01000048">
    <property type="protein sequence ID" value="EUA33070.1"/>
    <property type="molecule type" value="Genomic_DNA"/>
</dbReference>
<name>X8AQH5_MYCXE</name>
<dbReference type="AlphaFoldDB" id="X8AQH5"/>
<comment type="caution">
    <text evidence="1">The sequence shown here is derived from an EMBL/GenBank/DDBJ whole genome shotgun (WGS) entry which is preliminary data.</text>
</comment>
<reference evidence="1" key="1">
    <citation type="submission" date="2014-01" db="EMBL/GenBank/DDBJ databases">
        <authorList>
            <person name="Brown-Elliot B."/>
            <person name="Wallace R."/>
            <person name="Lenaerts A."/>
            <person name="Ordway D."/>
            <person name="DeGroote M.A."/>
            <person name="Parker T."/>
            <person name="Sizemore C."/>
            <person name="Tallon L.J."/>
            <person name="Sadzewicz L.K."/>
            <person name="Sengamalay N."/>
            <person name="Fraser C.M."/>
            <person name="Hine E."/>
            <person name="Shefchek K.A."/>
            <person name="Das S.P."/>
            <person name="Tettelin H."/>
        </authorList>
    </citation>
    <scope>NUCLEOTIDE SEQUENCE [LARGE SCALE GENOMIC DNA]</scope>
    <source>
        <strain evidence="1">4042</strain>
    </source>
</reference>
<gene>
    <name evidence="1" type="ORF">I553_3851</name>
</gene>
<protein>
    <submittedName>
        <fullName evidence="1">Uncharacterized protein</fullName>
    </submittedName>
</protein>